<protein>
    <recommendedName>
        <fullName evidence="4">DUF3558 domain-containing protein</fullName>
    </recommendedName>
</protein>
<dbReference type="EMBL" id="SISG01000001">
    <property type="protein sequence ID" value="TBN57275.1"/>
    <property type="molecule type" value="Genomic_DNA"/>
</dbReference>
<keyword evidence="3" id="KW-1185">Reference proteome</keyword>
<dbReference type="PROSITE" id="PS51257">
    <property type="entry name" value="PROKAR_LIPOPROTEIN"/>
    <property type="match status" value="1"/>
</dbReference>
<gene>
    <name evidence="2" type="ORF">EYE40_07615</name>
</gene>
<evidence type="ECO:0008006" key="4">
    <source>
        <dbReference type="Google" id="ProtNLM"/>
    </source>
</evidence>
<feature type="chain" id="PRO_5020286912" description="DUF3558 domain-containing protein" evidence="1">
    <location>
        <begin position="26"/>
        <end position="182"/>
    </location>
</feature>
<sequence>MITTHSRALVALGAAALMLTLSACAEEVPVNDAGAGTAESIVVEGVTLAETKSPAQLLRNTVADNIPQDMVESIGATVDKSRGCGYNDSVRQWLSSVTMSVQQDALIASDTLVKELGKQGWTAKKLESSSSLGEWTLKADMVSSALKITTTSEHDIEIAVAGPCVKTAGPESDEVKALEGRD</sequence>
<comment type="caution">
    <text evidence="2">The sequence shown here is derived from an EMBL/GenBank/DDBJ whole genome shotgun (WGS) entry which is preliminary data.</text>
</comment>
<name>A0A4Q9GRU0_9MICO</name>
<proteinExistence type="predicted"/>
<evidence type="ECO:0000256" key="1">
    <source>
        <dbReference type="SAM" id="SignalP"/>
    </source>
</evidence>
<organism evidence="2 3">
    <name type="scientific">Glaciihabitans arcticus</name>
    <dbReference type="NCBI Taxonomy" id="2668039"/>
    <lineage>
        <taxon>Bacteria</taxon>
        <taxon>Bacillati</taxon>
        <taxon>Actinomycetota</taxon>
        <taxon>Actinomycetes</taxon>
        <taxon>Micrococcales</taxon>
        <taxon>Microbacteriaceae</taxon>
        <taxon>Glaciihabitans</taxon>
    </lineage>
</organism>
<evidence type="ECO:0000313" key="3">
    <source>
        <dbReference type="Proteomes" id="UP000294194"/>
    </source>
</evidence>
<feature type="signal peptide" evidence="1">
    <location>
        <begin position="1"/>
        <end position="25"/>
    </location>
</feature>
<dbReference type="RefSeq" id="WP_130981386.1">
    <property type="nucleotide sequence ID" value="NZ_SISG01000001.1"/>
</dbReference>
<dbReference type="AlphaFoldDB" id="A0A4Q9GRU0"/>
<accession>A0A4Q9GRU0</accession>
<evidence type="ECO:0000313" key="2">
    <source>
        <dbReference type="EMBL" id="TBN57275.1"/>
    </source>
</evidence>
<reference evidence="3" key="1">
    <citation type="submission" date="2019-02" db="EMBL/GenBank/DDBJ databases">
        <title>Glaciihabitans arcticus sp. nov., a psychrotolerant bacterium isolated from polar soil.</title>
        <authorList>
            <person name="Dahal R.H."/>
        </authorList>
    </citation>
    <scope>NUCLEOTIDE SEQUENCE [LARGE SCALE GENOMIC DNA]</scope>
    <source>
        <strain evidence="3">RP-3-7</strain>
    </source>
</reference>
<keyword evidence="1" id="KW-0732">Signal</keyword>
<dbReference type="Proteomes" id="UP000294194">
    <property type="component" value="Unassembled WGS sequence"/>
</dbReference>